<dbReference type="GO" id="GO:0033290">
    <property type="term" value="C:eukaryotic 48S preinitiation complex"/>
    <property type="evidence" value="ECO:0007669"/>
    <property type="project" value="UniProtKB-UniRule"/>
</dbReference>
<comment type="subunit">
    <text evidence="1">Component of the eukaryotic translation initiation factor 3 (eIF-3) complex.</text>
</comment>
<dbReference type="SUPFAM" id="SSF48371">
    <property type="entry name" value="ARM repeat"/>
    <property type="match status" value="1"/>
</dbReference>
<name>A0A8J5H910_ZINOF</name>
<comment type="similarity">
    <text evidence="1">Belongs to the eIF-3 subunit K family.</text>
</comment>
<evidence type="ECO:0000256" key="2">
    <source>
        <dbReference type="SAM" id="SignalP"/>
    </source>
</evidence>
<dbReference type="InterPro" id="IPR033464">
    <property type="entry name" value="CSN8_PSD8_EIF3K"/>
</dbReference>
<evidence type="ECO:0000256" key="1">
    <source>
        <dbReference type="HAMAP-Rule" id="MF_03010"/>
    </source>
</evidence>
<comment type="subcellular location">
    <subcellularLocation>
        <location evidence="1">Cytoplasm</location>
    </subcellularLocation>
</comment>
<keyword evidence="1" id="KW-0963">Cytoplasm</keyword>
<sequence>MAKCWHLLLSNSWLLGFDRAMGREPQQVSYTVEQLVSVNPYNPDILTELENYVNEQVSSQTYSLDANLCLLRLYQFDPTRLSIAIVVRILIKALMAMPAPDFSLCLFLIPEPVQADEQIKTLIVLSHYLETARFRQFWDEAAKNHSLLEVVPANVDGYIANHLGLVSIKEELNNVEMTVIQLSYGHFSGAGFEQAIQAYAIHVLSLSYQKVPRPVLAETINIEGLSLDKFIEYHVANSGWVLEKGTGRSQLIVLPRNEFNHPGLKKNSSDGMPFEHITRIFPVLS</sequence>
<comment type="function">
    <text evidence="1">Component of the eukaryotic translation initiation factor 3 (eIF-3) complex, which is involved in protein synthesis of a specialized repertoire of mRNAs and, together with other initiation factors, stimulates binding of mRNA and methionyl-tRNAi to the 40S ribosome. The eIF-3 complex specifically targets and initiates translation of a subset of mRNAs involved in cell proliferation.</text>
</comment>
<dbReference type="GO" id="GO:0001732">
    <property type="term" value="P:formation of cytoplasmic translation initiation complex"/>
    <property type="evidence" value="ECO:0007669"/>
    <property type="project" value="UniProtKB-UniRule"/>
</dbReference>
<organism evidence="4 5">
    <name type="scientific">Zingiber officinale</name>
    <name type="common">Ginger</name>
    <name type="synonym">Amomum zingiber</name>
    <dbReference type="NCBI Taxonomy" id="94328"/>
    <lineage>
        <taxon>Eukaryota</taxon>
        <taxon>Viridiplantae</taxon>
        <taxon>Streptophyta</taxon>
        <taxon>Embryophyta</taxon>
        <taxon>Tracheophyta</taxon>
        <taxon>Spermatophyta</taxon>
        <taxon>Magnoliopsida</taxon>
        <taxon>Liliopsida</taxon>
        <taxon>Zingiberales</taxon>
        <taxon>Zingiberaceae</taxon>
        <taxon>Zingiber</taxon>
    </lineage>
</organism>
<dbReference type="Gene3D" id="1.10.10.10">
    <property type="entry name" value="Winged helix-like DNA-binding domain superfamily/Winged helix DNA-binding domain"/>
    <property type="match status" value="1"/>
</dbReference>
<dbReference type="EMBL" id="JACMSC010000006">
    <property type="protein sequence ID" value="KAG6517582.1"/>
    <property type="molecule type" value="Genomic_DNA"/>
</dbReference>
<keyword evidence="5" id="KW-1185">Reference proteome</keyword>
<evidence type="ECO:0000313" key="5">
    <source>
        <dbReference type="Proteomes" id="UP000734854"/>
    </source>
</evidence>
<feature type="chain" id="PRO_5035264361" description="Eukaryotic translation initiation factor 3 subunit K" evidence="2">
    <location>
        <begin position="23"/>
        <end position="285"/>
    </location>
</feature>
<evidence type="ECO:0000313" key="4">
    <source>
        <dbReference type="EMBL" id="KAG6517582.1"/>
    </source>
</evidence>
<dbReference type="InterPro" id="IPR036388">
    <property type="entry name" value="WH-like_DNA-bd_sf"/>
</dbReference>
<keyword evidence="1" id="KW-0396">Initiation factor</keyword>
<keyword evidence="2" id="KW-0732">Signal</keyword>
<dbReference type="GO" id="GO:0003743">
    <property type="term" value="F:translation initiation factor activity"/>
    <property type="evidence" value="ECO:0007669"/>
    <property type="project" value="UniProtKB-UniRule"/>
</dbReference>
<accession>A0A8J5H910</accession>
<dbReference type="GO" id="GO:0043022">
    <property type="term" value="F:ribosome binding"/>
    <property type="evidence" value="ECO:0007669"/>
    <property type="project" value="InterPro"/>
</dbReference>
<keyword evidence="1" id="KW-0648">Protein biosynthesis</keyword>
<evidence type="ECO:0000259" key="3">
    <source>
        <dbReference type="Pfam" id="PF10075"/>
    </source>
</evidence>
<dbReference type="GO" id="GO:0016282">
    <property type="term" value="C:eukaryotic 43S preinitiation complex"/>
    <property type="evidence" value="ECO:0007669"/>
    <property type="project" value="UniProtKB-UniRule"/>
</dbReference>
<dbReference type="InterPro" id="IPR036390">
    <property type="entry name" value="WH_DNA-bd_sf"/>
</dbReference>
<dbReference type="SUPFAM" id="SSF46785">
    <property type="entry name" value="Winged helix' DNA-binding domain"/>
    <property type="match status" value="1"/>
</dbReference>
<comment type="caution">
    <text evidence="4">The sequence shown here is derived from an EMBL/GenBank/DDBJ whole genome shotgun (WGS) entry which is preliminary data.</text>
</comment>
<gene>
    <name evidence="4" type="ORF">ZIOFF_020978</name>
</gene>
<dbReference type="PANTHER" id="PTHR13022:SF0">
    <property type="entry name" value="EUKARYOTIC TRANSLATION INITIATION FACTOR 3 SUBUNIT K"/>
    <property type="match status" value="1"/>
</dbReference>
<dbReference type="Gene3D" id="1.25.40.250">
    <property type="entry name" value="ARM repeat, domain 1"/>
    <property type="match status" value="1"/>
</dbReference>
<dbReference type="InterPro" id="IPR016020">
    <property type="entry name" value="Transl_init_fac_sub12_N_euk"/>
</dbReference>
<proteinExistence type="inferred from homology"/>
<dbReference type="HAMAP" id="MF_03010">
    <property type="entry name" value="eIF3k"/>
    <property type="match status" value="1"/>
</dbReference>
<dbReference type="PANTHER" id="PTHR13022">
    <property type="entry name" value="EUKARYOTIC TRANSLATION INITIATION FACTOR 3 SUBUNIT 11"/>
    <property type="match status" value="1"/>
</dbReference>
<feature type="signal peptide" evidence="2">
    <location>
        <begin position="1"/>
        <end position="22"/>
    </location>
</feature>
<dbReference type="GO" id="GO:0006446">
    <property type="term" value="P:regulation of translational initiation"/>
    <property type="evidence" value="ECO:0007669"/>
    <property type="project" value="InterPro"/>
</dbReference>
<dbReference type="GO" id="GO:0005852">
    <property type="term" value="C:eukaryotic translation initiation factor 3 complex"/>
    <property type="evidence" value="ECO:0007669"/>
    <property type="project" value="UniProtKB-UniRule"/>
</dbReference>
<dbReference type="InterPro" id="IPR016024">
    <property type="entry name" value="ARM-type_fold"/>
</dbReference>
<reference evidence="4 5" key="1">
    <citation type="submission" date="2020-08" db="EMBL/GenBank/DDBJ databases">
        <title>Plant Genome Project.</title>
        <authorList>
            <person name="Zhang R.-G."/>
        </authorList>
    </citation>
    <scope>NUCLEOTIDE SEQUENCE [LARGE SCALE GENOMIC DNA]</scope>
    <source>
        <tissue evidence="4">Rhizome</tissue>
    </source>
</reference>
<dbReference type="GO" id="GO:0003723">
    <property type="term" value="F:RNA binding"/>
    <property type="evidence" value="ECO:0007669"/>
    <property type="project" value="UniProtKB-UniRule"/>
</dbReference>
<dbReference type="Pfam" id="PF10075">
    <property type="entry name" value="CSN8_PSD8_EIF3K"/>
    <property type="match status" value="1"/>
</dbReference>
<dbReference type="AlphaFoldDB" id="A0A8J5H910"/>
<dbReference type="FunFam" id="1.25.40.250:FF:000002">
    <property type="entry name" value="Eukaryotic translation initiation factor 3 subunit K"/>
    <property type="match status" value="1"/>
</dbReference>
<dbReference type="Proteomes" id="UP000734854">
    <property type="component" value="Unassembled WGS sequence"/>
</dbReference>
<protein>
    <recommendedName>
        <fullName evidence="1">Eukaryotic translation initiation factor 3 subunit K</fullName>
        <shortName evidence="1">eIF3k</shortName>
    </recommendedName>
    <alternativeName>
        <fullName evidence="1">eIF-3 p25</fullName>
    </alternativeName>
</protein>
<feature type="domain" description="CSN8/PSMD8/EIF3K" evidence="3">
    <location>
        <begin position="85"/>
        <end position="144"/>
    </location>
</feature>
<dbReference type="InterPro" id="IPR009374">
    <property type="entry name" value="eIF3k"/>
</dbReference>